<sequence>MASVQDDLRNSESVTSLQEGRGNGDSIGPFLAQNRQNEDAGSWILGPWLASSENDRFNIPDTPPPLHDAYHQRPLPSSRCSVVSSSTEVTTVSSVFSAGVPTNARPTNSDQQHPLGASNIRPNVPAYTPEPLSPELPTFQSTIAMRSYRMPCEFARYTGCTATFDVWTECESWIHHELEAHLGGEPPAACLCWFCDDFKFIADQTHGGDVGENFHSRMIHIASHFQDGADARRIRPDFFFLDHLWDRGLISRDVFDREKGLHEAIQVEGLRPRGYKTERMVKEEERKGWAVADIRSEERHRRRVKDHNLRPNHKEELLVSRGEDAVPTAARE</sequence>
<dbReference type="Proteomes" id="UP001187682">
    <property type="component" value="Unassembled WGS sequence"/>
</dbReference>
<feature type="compositionally biased region" description="Basic and acidic residues" evidence="1">
    <location>
        <begin position="1"/>
        <end position="10"/>
    </location>
</feature>
<feature type="region of interest" description="Disordered" evidence="1">
    <location>
        <begin position="300"/>
        <end position="332"/>
    </location>
</feature>
<reference evidence="2" key="1">
    <citation type="submission" date="2018-03" db="EMBL/GenBank/DDBJ databases">
        <authorList>
            <person name="Guldener U."/>
        </authorList>
    </citation>
    <scope>NUCLEOTIDE SEQUENCE</scope>
</reference>
<keyword evidence="3" id="KW-1185">Reference proteome</keyword>
<organism evidence="2 3">
    <name type="scientific">Cephalotrichum gorgonifer</name>
    <dbReference type="NCBI Taxonomy" id="2041049"/>
    <lineage>
        <taxon>Eukaryota</taxon>
        <taxon>Fungi</taxon>
        <taxon>Dikarya</taxon>
        <taxon>Ascomycota</taxon>
        <taxon>Pezizomycotina</taxon>
        <taxon>Sordariomycetes</taxon>
        <taxon>Hypocreomycetidae</taxon>
        <taxon>Microascales</taxon>
        <taxon>Microascaceae</taxon>
        <taxon>Cephalotrichum</taxon>
    </lineage>
</organism>
<evidence type="ECO:0000313" key="3">
    <source>
        <dbReference type="Proteomes" id="UP001187682"/>
    </source>
</evidence>
<gene>
    <name evidence="2" type="ORF">DNG_04571</name>
</gene>
<name>A0AAE8MYR8_9PEZI</name>
<feature type="region of interest" description="Disordered" evidence="1">
    <location>
        <begin position="1"/>
        <end position="35"/>
    </location>
</feature>
<dbReference type="EMBL" id="ONZQ02000005">
    <property type="protein sequence ID" value="SPO01898.1"/>
    <property type="molecule type" value="Genomic_DNA"/>
</dbReference>
<proteinExistence type="predicted"/>
<dbReference type="AlphaFoldDB" id="A0AAE8MYR8"/>
<evidence type="ECO:0000313" key="2">
    <source>
        <dbReference type="EMBL" id="SPO01898.1"/>
    </source>
</evidence>
<feature type="compositionally biased region" description="Basic and acidic residues" evidence="1">
    <location>
        <begin position="306"/>
        <end position="332"/>
    </location>
</feature>
<accession>A0AAE8MYR8</accession>
<evidence type="ECO:0000256" key="1">
    <source>
        <dbReference type="SAM" id="MobiDB-lite"/>
    </source>
</evidence>
<comment type="caution">
    <text evidence="2">The sequence shown here is derived from an EMBL/GenBank/DDBJ whole genome shotgun (WGS) entry which is preliminary data.</text>
</comment>
<protein>
    <submittedName>
        <fullName evidence="2">Uncharacterized protein</fullName>
    </submittedName>
</protein>